<evidence type="ECO:0000313" key="6">
    <source>
        <dbReference type="Proteomes" id="UP001623290"/>
    </source>
</evidence>
<feature type="chain" id="PRO_5046212990" evidence="4">
    <location>
        <begin position="23"/>
        <end position="325"/>
    </location>
</feature>
<feature type="signal peptide" evidence="4">
    <location>
        <begin position="1"/>
        <end position="22"/>
    </location>
</feature>
<dbReference type="CDD" id="cd13665">
    <property type="entry name" value="PBP2_TRAP_Dctp3_4"/>
    <property type="match status" value="1"/>
</dbReference>
<evidence type="ECO:0000313" key="5">
    <source>
        <dbReference type="EMBL" id="WRY35608.1"/>
    </source>
</evidence>
<keyword evidence="2 4" id="KW-0732">Signal</keyword>
<dbReference type="Pfam" id="PF03480">
    <property type="entry name" value="DctP"/>
    <property type="match status" value="1"/>
</dbReference>
<keyword evidence="3" id="KW-0574">Periplasm</keyword>
<evidence type="ECO:0000256" key="2">
    <source>
        <dbReference type="ARBA" id="ARBA00022729"/>
    </source>
</evidence>
<gene>
    <name evidence="5" type="ORF">RPE78_17275</name>
</gene>
<geneLocation type="plasmid" evidence="5 6">
    <name>unnamed2</name>
</geneLocation>
<dbReference type="RefSeq" id="WP_330629336.1">
    <property type="nucleotide sequence ID" value="NZ_CP135445.1"/>
</dbReference>
<keyword evidence="6" id="KW-1185">Reference proteome</keyword>
<sequence>MKAANLLLGLMMGSGLAVTAQADEMKFANFMPAGHPYVASTFQPFADQVAQATKGDVTVKLYSGGELGAGPAEQYGRVVDGVAEFAVSLPGYTASQFPLTLTAELPGLLDEKTGTQELSAHLDLFAKEYRRAHLVALWSNAENILFTVKKPVHSPADLKGLKIRVPSRNTGRLVEAWGGTPVSMPVSEIYNSLQTGVIDGAMIDGTGINAFKLSEVTNYITMGMETTISPFFILMNRDAYADLSEADQKAIDAAGLEAAKNGHDSQLAVASKGIADFAALPGKQVIHLTPEEASAFDRLSDGLVKTIAKEEGKDAQHIVDVLSAQ</sequence>
<organism evidence="5 6">
    <name type="scientific">Thioclava litoralis</name>
    <dbReference type="NCBI Taxonomy" id="3076557"/>
    <lineage>
        <taxon>Bacteria</taxon>
        <taxon>Pseudomonadati</taxon>
        <taxon>Pseudomonadota</taxon>
        <taxon>Alphaproteobacteria</taxon>
        <taxon>Rhodobacterales</taxon>
        <taxon>Paracoccaceae</taxon>
        <taxon>Thioclava</taxon>
    </lineage>
</organism>
<dbReference type="InterPro" id="IPR038404">
    <property type="entry name" value="TRAP_DctP_sf"/>
</dbReference>
<dbReference type="Proteomes" id="UP001623290">
    <property type="component" value="Plasmid unnamed2"/>
</dbReference>
<dbReference type="PANTHER" id="PTHR33376:SF15">
    <property type="entry name" value="BLL6794 PROTEIN"/>
    <property type="match status" value="1"/>
</dbReference>
<accession>A0ABZ1E4G7</accession>
<keyword evidence="5" id="KW-0614">Plasmid</keyword>
<dbReference type="Gene3D" id="3.40.190.170">
    <property type="entry name" value="Bacterial extracellular solute-binding protein, family 7"/>
    <property type="match status" value="1"/>
</dbReference>
<protein>
    <submittedName>
        <fullName evidence="5">TRAP transporter substrate-binding protein</fullName>
    </submittedName>
</protein>
<dbReference type="PANTHER" id="PTHR33376">
    <property type="match status" value="1"/>
</dbReference>
<evidence type="ECO:0000256" key="4">
    <source>
        <dbReference type="SAM" id="SignalP"/>
    </source>
</evidence>
<dbReference type="InterPro" id="IPR018389">
    <property type="entry name" value="DctP_fam"/>
</dbReference>
<reference evidence="5 6" key="1">
    <citation type="submission" date="2023-09" db="EMBL/GenBank/DDBJ databases">
        <title>Thioclava shenzhenensis sp. nov., a multidrug resistant bacteria-antagonizing species isolated from coastal seawater.</title>
        <authorList>
            <person name="Long M."/>
        </authorList>
    </citation>
    <scope>NUCLEOTIDE SEQUENCE [LARGE SCALE GENOMIC DNA]</scope>
    <source>
        <strain evidence="5 6">FTW29</strain>
        <plasmid evidence="5 6">unnamed2</plasmid>
    </source>
</reference>
<name>A0ABZ1E4G7_9RHOB</name>
<proteinExistence type="predicted"/>
<evidence type="ECO:0000256" key="3">
    <source>
        <dbReference type="ARBA" id="ARBA00022764"/>
    </source>
</evidence>
<dbReference type="NCBIfam" id="NF037995">
    <property type="entry name" value="TRAP_S1"/>
    <property type="match status" value="1"/>
</dbReference>
<dbReference type="EMBL" id="CP135445">
    <property type="protein sequence ID" value="WRY35608.1"/>
    <property type="molecule type" value="Genomic_DNA"/>
</dbReference>
<evidence type="ECO:0000256" key="1">
    <source>
        <dbReference type="ARBA" id="ARBA00004418"/>
    </source>
</evidence>
<dbReference type="SUPFAM" id="SSF53850">
    <property type="entry name" value="Periplasmic binding protein-like II"/>
    <property type="match status" value="1"/>
</dbReference>
<comment type="subcellular location">
    <subcellularLocation>
        <location evidence="1">Periplasm</location>
    </subcellularLocation>
</comment>